<organism evidence="8 9">
    <name type="scientific">Bursaphelenchus okinawaensis</name>
    <dbReference type="NCBI Taxonomy" id="465554"/>
    <lineage>
        <taxon>Eukaryota</taxon>
        <taxon>Metazoa</taxon>
        <taxon>Ecdysozoa</taxon>
        <taxon>Nematoda</taxon>
        <taxon>Chromadorea</taxon>
        <taxon>Rhabditida</taxon>
        <taxon>Tylenchina</taxon>
        <taxon>Tylenchomorpha</taxon>
        <taxon>Aphelenchoidea</taxon>
        <taxon>Aphelenchoididae</taxon>
        <taxon>Bursaphelenchus</taxon>
    </lineage>
</organism>
<reference evidence="8" key="1">
    <citation type="submission" date="2020-09" db="EMBL/GenBank/DDBJ databases">
        <authorList>
            <person name="Kikuchi T."/>
        </authorList>
    </citation>
    <scope>NUCLEOTIDE SEQUENCE</scope>
    <source>
        <strain evidence="8">SH1</strain>
    </source>
</reference>
<dbReference type="EMBL" id="CAJFCW020000003">
    <property type="protein sequence ID" value="CAG9106518.1"/>
    <property type="molecule type" value="Genomic_DNA"/>
</dbReference>
<dbReference type="Gene3D" id="1.20.120.980">
    <property type="entry name" value="Serine carboxypeptidase S28, SKS domain"/>
    <property type="match status" value="1"/>
</dbReference>
<feature type="signal peptide" evidence="7">
    <location>
        <begin position="1"/>
        <end position="15"/>
    </location>
</feature>
<evidence type="ECO:0000256" key="1">
    <source>
        <dbReference type="ARBA" id="ARBA00011079"/>
    </source>
</evidence>
<evidence type="ECO:0000256" key="6">
    <source>
        <dbReference type="SAM" id="MobiDB-lite"/>
    </source>
</evidence>
<dbReference type="InterPro" id="IPR042269">
    <property type="entry name" value="Ser_carbopepase_S28_SKS"/>
</dbReference>
<dbReference type="Pfam" id="PF05577">
    <property type="entry name" value="Peptidase_S28"/>
    <property type="match status" value="1"/>
</dbReference>
<comment type="caution">
    <text evidence="8">The sequence shown here is derived from an EMBL/GenBank/DDBJ whole genome shotgun (WGS) entry which is preliminary data.</text>
</comment>
<dbReference type="EMBL" id="CAJFDH010000003">
    <property type="protein sequence ID" value="CAD5216733.1"/>
    <property type="molecule type" value="Genomic_DNA"/>
</dbReference>
<evidence type="ECO:0000256" key="3">
    <source>
        <dbReference type="ARBA" id="ARBA00022729"/>
    </source>
</evidence>
<name>A0A811KKH9_9BILA</name>
<keyword evidence="4" id="KW-0378">Hydrolase</keyword>
<accession>A0A811KKH9</accession>
<keyword evidence="5" id="KW-0325">Glycoprotein</keyword>
<comment type="similarity">
    <text evidence="1">Belongs to the peptidase S28 family.</text>
</comment>
<dbReference type="GO" id="GO:0008239">
    <property type="term" value="F:dipeptidyl-peptidase activity"/>
    <property type="evidence" value="ECO:0007669"/>
    <property type="project" value="TreeGrafter"/>
</dbReference>
<feature type="compositionally biased region" description="Basic residues" evidence="6">
    <location>
        <begin position="520"/>
        <end position="533"/>
    </location>
</feature>
<protein>
    <submittedName>
        <fullName evidence="8">Uncharacterized protein</fullName>
    </submittedName>
</protein>
<keyword evidence="9" id="KW-1185">Reference proteome</keyword>
<dbReference type="GO" id="GO:0070008">
    <property type="term" value="F:serine-type exopeptidase activity"/>
    <property type="evidence" value="ECO:0007669"/>
    <property type="project" value="InterPro"/>
</dbReference>
<evidence type="ECO:0000313" key="8">
    <source>
        <dbReference type="EMBL" id="CAD5216733.1"/>
    </source>
</evidence>
<keyword evidence="2" id="KW-0645">Protease</keyword>
<evidence type="ECO:0000313" key="9">
    <source>
        <dbReference type="Proteomes" id="UP000614601"/>
    </source>
</evidence>
<gene>
    <name evidence="8" type="ORF">BOKJ2_LOCUS6735</name>
</gene>
<evidence type="ECO:0000256" key="5">
    <source>
        <dbReference type="ARBA" id="ARBA00023180"/>
    </source>
</evidence>
<dbReference type="Proteomes" id="UP000614601">
    <property type="component" value="Unassembled WGS sequence"/>
</dbReference>
<dbReference type="SUPFAM" id="SSF53474">
    <property type="entry name" value="alpha/beta-Hydrolases"/>
    <property type="match status" value="2"/>
</dbReference>
<evidence type="ECO:0000256" key="2">
    <source>
        <dbReference type="ARBA" id="ARBA00022670"/>
    </source>
</evidence>
<keyword evidence="3 7" id="KW-0732">Signal</keyword>
<feature type="region of interest" description="Disordered" evidence="6">
    <location>
        <begin position="498"/>
        <end position="539"/>
    </location>
</feature>
<sequence>MLKVGLVFFLPLVIGFRPSGLLRDPLTLIDQNAINGEDKYSWAEERLDVPVDHFSFADTREFELRYFINLTHYQPGGPIFFYTGNEGKLEVFAQNTGFMWDIAPEYGAAVVFAEHRFYGNSKPFGDESFKHIKNLGYLTSEQALADFADVITHLKTKRIDGATHSPVIVFGGSYGGMLSAWFRVKYPHLCDGAIAGSAPVFWFHNTGVRQEGYANVTTRTFKLSGCDLDHLKASFDAMKELAKSDEGRAHLNKVLRLGKSSDFEHSHDYHAIMDVFSDVMGNVVMIDYPYPTHFFAEVPAWPVKKMCEGFKGDIPSDLKERVEPLYNILNIFFNTSGKLTEFCVRGPDCSSDEIGAMDGWNWQACTEMIMPICSAGMPNDVFEPTCPFILTADFERCHKQYTGLGFEHNLYRPNWIIENYGAAFPTATNIVFSNGYLDPWSAGGWKQEPATEGSLVSLIIEDGAHHYDLRGAHPDDTESVKQARLIEKQHISKWISEANERPKQQFKRPNKARNGESELHRHHRHHRHRHHYRKQQEDF</sequence>
<dbReference type="Proteomes" id="UP000783686">
    <property type="component" value="Unassembled WGS sequence"/>
</dbReference>
<dbReference type="AlphaFoldDB" id="A0A811KKH9"/>
<dbReference type="PANTHER" id="PTHR11010:SF38">
    <property type="entry name" value="LYSOSOMAL PRO-X CARBOXYPEPTIDASE"/>
    <property type="match status" value="1"/>
</dbReference>
<dbReference type="OrthoDB" id="2130629at2759"/>
<dbReference type="InterPro" id="IPR008758">
    <property type="entry name" value="Peptidase_S28"/>
</dbReference>
<dbReference type="PANTHER" id="PTHR11010">
    <property type="entry name" value="PROTEASE S28 PRO-X CARBOXYPEPTIDASE-RELATED"/>
    <property type="match status" value="1"/>
</dbReference>
<feature type="chain" id="PRO_5036221075" evidence="7">
    <location>
        <begin position="16"/>
        <end position="539"/>
    </location>
</feature>
<dbReference type="GO" id="GO:0006508">
    <property type="term" value="P:proteolysis"/>
    <property type="evidence" value="ECO:0007669"/>
    <property type="project" value="UniProtKB-KW"/>
</dbReference>
<evidence type="ECO:0000256" key="4">
    <source>
        <dbReference type="ARBA" id="ARBA00022801"/>
    </source>
</evidence>
<proteinExistence type="inferred from homology"/>
<dbReference type="Gene3D" id="3.40.50.1820">
    <property type="entry name" value="alpha/beta hydrolase"/>
    <property type="match status" value="1"/>
</dbReference>
<dbReference type="InterPro" id="IPR029058">
    <property type="entry name" value="AB_hydrolase_fold"/>
</dbReference>
<evidence type="ECO:0000256" key="7">
    <source>
        <dbReference type="SAM" id="SignalP"/>
    </source>
</evidence>